<dbReference type="Pfam" id="PF00579">
    <property type="entry name" value="tRNA-synt_1b"/>
    <property type="match status" value="1"/>
</dbReference>
<keyword evidence="5 10" id="KW-0547">Nucleotide-binding</keyword>
<comment type="caution">
    <text evidence="12">The sequence shown here is derived from an EMBL/GenBank/DDBJ whole genome shotgun (WGS) entry which is preliminary data.</text>
</comment>
<proteinExistence type="inferred from homology"/>
<feature type="compositionally biased region" description="Basic and acidic residues" evidence="11">
    <location>
        <begin position="1"/>
        <end position="12"/>
    </location>
</feature>
<dbReference type="AlphaFoldDB" id="A0A9N8VDX7"/>
<dbReference type="Proteomes" id="UP000789396">
    <property type="component" value="Unassembled WGS sequence"/>
</dbReference>
<dbReference type="PANTHER" id="PTHR43766">
    <property type="entry name" value="TRYPTOPHAN--TRNA LIGASE, MITOCHONDRIAL"/>
    <property type="match status" value="1"/>
</dbReference>
<comment type="subcellular location">
    <subcellularLocation>
        <location evidence="1">Mitochondrion</location>
    </subcellularLocation>
</comment>
<dbReference type="EC" id="6.1.1.2" evidence="3"/>
<evidence type="ECO:0000256" key="4">
    <source>
        <dbReference type="ARBA" id="ARBA00022598"/>
    </source>
</evidence>
<dbReference type="GO" id="GO:0004830">
    <property type="term" value="F:tryptophan-tRNA ligase activity"/>
    <property type="evidence" value="ECO:0007669"/>
    <property type="project" value="UniProtKB-EC"/>
</dbReference>
<dbReference type="Gene3D" id="1.10.240.10">
    <property type="entry name" value="Tyrosyl-Transfer RNA Synthetase"/>
    <property type="match status" value="1"/>
</dbReference>
<evidence type="ECO:0000313" key="13">
    <source>
        <dbReference type="Proteomes" id="UP000789396"/>
    </source>
</evidence>
<evidence type="ECO:0000256" key="5">
    <source>
        <dbReference type="ARBA" id="ARBA00022741"/>
    </source>
</evidence>
<evidence type="ECO:0000256" key="9">
    <source>
        <dbReference type="ARBA" id="ARBA00030268"/>
    </source>
</evidence>
<evidence type="ECO:0000256" key="1">
    <source>
        <dbReference type="ARBA" id="ARBA00004173"/>
    </source>
</evidence>
<dbReference type="FunFam" id="1.10.240.10:FF:000002">
    <property type="entry name" value="Tryptophan--tRNA ligase"/>
    <property type="match status" value="1"/>
</dbReference>
<dbReference type="InterPro" id="IPR002305">
    <property type="entry name" value="aa-tRNA-synth_Ic"/>
</dbReference>
<feature type="region of interest" description="Disordered" evidence="11">
    <location>
        <begin position="1"/>
        <end position="21"/>
    </location>
</feature>
<dbReference type="InterPro" id="IPR014729">
    <property type="entry name" value="Rossmann-like_a/b/a_fold"/>
</dbReference>
<evidence type="ECO:0000256" key="2">
    <source>
        <dbReference type="ARBA" id="ARBA00005594"/>
    </source>
</evidence>
<dbReference type="InterPro" id="IPR050203">
    <property type="entry name" value="Trp-tRNA_synthetase"/>
</dbReference>
<evidence type="ECO:0000256" key="8">
    <source>
        <dbReference type="ARBA" id="ARBA00023146"/>
    </source>
</evidence>
<evidence type="ECO:0000256" key="10">
    <source>
        <dbReference type="RuleBase" id="RU363036"/>
    </source>
</evidence>
<keyword evidence="6 10" id="KW-0067">ATP-binding</keyword>
<dbReference type="Gene3D" id="3.40.50.620">
    <property type="entry name" value="HUPs"/>
    <property type="match status" value="1"/>
</dbReference>
<gene>
    <name evidence="12" type="ORF">RFULGI_LOCUS271</name>
</gene>
<evidence type="ECO:0000256" key="3">
    <source>
        <dbReference type="ARBA" id="ARBA00013161"/>
    </source>
</evidence>
<keyword evidence="7 10" id="KW-0648">Protein biosynthesis</keyword>
<keyword evidence="13" id="KW-1185">Reference proteome</keyword>
<dbReference type="OrthoDB" id="15808at2759"/>
<evidence type="ECO:0000313" key="12">
    <source>
        <dbReference type="EMBL" id="CAG8451934.1"/>
    </source>
</evidence>
<protein>
    <recommendedName>
        <fullName evidence="3">tryptophan--tRNA ligase</fullName>
        <ecNumber evidence="3">6.1.1.2</ecNumber>
    </recommendedName>
    <alternativeName>
        <fullName evidence="9">Tryptophanyl-tRNA synthetase</fullName>
    </alternativeName>
</protein>
<dbReference type="SUPFAM" id="SSF52374">
    <property type="entry name" value="Nucleotidylyl transferase"/>
    <property type="match status" value="1"/>
</dbReference>
<evidence type="ECO:0000256" key="7">
    <source>
        <dbReference type="ARBA" id="ARBA00022917"/>
    </source>
</evidence>
<reference evidence="12" key="1">
    <citation type="submission" date="2021-06" db="EMBL/GenBank/DDBJ databases">
        <authorList>
            <person name="Kallberg Y."/>
            <person name="Tangrot J."/>
            <person name="Rosling A."/>
        </authorList>
    </citation>
    <scope>NUCLEOTIDE SEQUENCE</scope>
    <source>
        <strain evidence="12">IN212</strain>
    </source>
</reference>
<dbReference type="GO" id="GO:0005524">
    <property type="term" value="F:ATP binding"/>
    <property type="evidence" value="ECO:0007669"/>
    <property type="project" value="UniProtKB-KW"/>
</dbReference>
<evidence type="ECO:0000256" key="6">
    <source>
        <dbReference type="ARBA" id="ARBA00022840"/>
    </source>
</evidence>
<dbReference type="PANTHER" id="PTHR43766:SF1">
    <property type="entry name" value="TRYPTOPHAN--TRNA LIGASE, MITOCHONDRIAL"/>
    <property type="match status" value="1"/>
</dbReference>
<dbReference type="GO" id="GO:0070183">
    <property type="term" value="P:mitochondrial tryptophanyl-tRNA aminoacylation"/>
    <property type="evidence" value="ECO:0007669"/>
    <property type="project" value="TreeGrafter"/>
</dbReference>
<organism evidence="12 13">
    <name type="scientific">Racocetra fulgida</name>
    <dbReference type="NCBI Taxonomy" id="60492"/>
    <lineage>
        <taxon>Eukaryota</taxon>
        <taxon>Fungi</taxon>
        <taxon>Fungi incertae sedis</taxon>
        <taxon>Mucoromycota</taxon>
        <taxon>Glomeromycotina</taxon>
        <taxon>Glomeromycetes</taxon>
        <taxon>Diversisporales</taxon>
        <taxon>Gigasporaceae</taxon>
        <taxon>Racocetra</taxon>
    </lineage>
</organism>
<comment type="similarity">
    <text evidence="2 10">Belongs to the class-I aminoacyl-tRNA synthetase family.</text>
</comment>
<evidence type="ECO:0000256" key="11">
    <source>
        <dbReference type="SAM" id="MobiDB-lite"/>
    </source>
</evidence>
<sequence>MSLYDPSKKMSKSDPQNTRINLNDAPTIIAEKIKKSTSDSLKCITYDPITRPAIANLITIYAATQEITVDQVIAEHSESNIKTFKDALTQVLIEKLSPIQREIQRLRSEQGYVQQVLKDGAEKASIIAENNLDEIRKVIGLK</sequence>
<name>A0A9N8VDX7_9GLOM</name>
<keyword evidence="4 10" id="KW-0436">Ligase</keyword>
<keyword evidence="8 10" id="KW-0030">Aminoacyl-tRNA synthetase</keyword>
<dbReference type="GO" id="GO:0005759">
    <property type="term" value="C:mitochondrial matrix"/>
    <property type="evidence" value="ECO:0007669"/>
    <property type="project" value="TreeGrafter"/>
</dbReference>
<accession>A0A9N8VDX7</accession>
<dbReference type="EMBL" id="CAJVPZ010000075">
    <property type="protein sequence ID" value="CAG8451934.1"/>
    <property type="molecule type" value="Genomic_DNA"/>
</dbReference>